<keyword evidence="6" id="KW-0175">Coiled coil</keyword>
<dbReference type="PRINTS" id="PR00507">
    <property type="entry name" value="N12N6MTFRASE"/>
</dbReference>
<evidence type="ECO:0000256" key="1">
    <source>
        <dbReference type="ARBA" id="ARBA00011900"/>
    </source>
</evidence>
<dbReference type="PATRIC" id="fig|1286171.3.peg.568"/>
<evidence type="ECO:0000256" key="4">
    <source>
        <dbReference type="ARBA" id="ARBA00022691"/>
    </source>
</evidence>
<dbReference type="EC" id="2.1.1.72" evidence="1"/>
<dbReference type="KEGG" id="eac:EAL2_c06230"/>
<evidence type="ECO:0000256" key="6">
    <source>
        <dbReference type="SAM" id="Coils"/>
    </source>
</evidence>
<dbReference type="PANTHER" id="PTHR33841:SF1">
    <property type="entry name" value="DNA METHYLTRANSFERASE A"/>
    <property type="match status" value="1"/>
</dbReference>
<dbReference type="SUPFAM" id="SSF53335">
    <property type="entry name" value="S-adenosyl-L-methionine-dependent methyltransferases"/>
    <property type="match status" value="1"/>
</dbReference>
<organism evidence="8 9">
    <name type="scientific">Peptoclostridium acidaminophilum DSM 3953</name>
    <dbReference type="NCBI Taxonomy" id="1286171"/>
    <lineage>
        <taxon>Bacteria</taxon>
        <taxon>Bacillati</taxon>
        <taxon>Bacillota</taxon>
        <taxon>Clostridia</taxon>
        <taxon>Peptostreptococcales</taxon>
        <taxon>Peptoclostridiaceae</taxon>
        <taxon>Peptoclostridium</taxon>
    </lineage>
</organism>
<dbReference type="Proteomes" id="UP000019591">
    <property type="component" value="Chromosome"/>
</dbReference>
<dbReference type="eggNOG" id="COG0827">
    <property type="taxonomic scope" value="Bacteria"/>
</dbReference>
<comment type="catalytic activity">
    <reaction evidence="5">
        <text>a 2'-deoxyadenosine in DNA + S-adenosyl-L-methionine = an N(6)-methyl-2'-deoxyadenosine in DNA + S-adenosyl-L-homocysteine + H(+)</text>
        <dbReference type="Rhea" id="RHEA:15197"/>
        <dbReference type="Rhea" id="RHEA-COMP:12418"/>
        <dbReference type="Rhea" id="RHEA-COMP:12419"/>
        <dbReference type="ChEBI" id="CHEBI:15378"/>
        <dbReference type="ChEBI" id="CHEBI:57856"/>
        <dbReference type="ChEBI" id="CHEBI:59789"/>
        <dbReference type="ChEBI" id="CHEBI:90615"/>
        <dbReference type="ChEBI" id="CHEBI:90616"/>
        <dbReference type="EC" id="2.1.1.72"/>
    </reaction>
</comment>
<dbReference type="RefSeq" id="WP_025434967.1">
    <property type="nucleotide sequence ID" value="NZ_CP007452.1"/>
</dbReference>
<dbReference type="InterPro" id="IPR029063">
    <property type="entry name" value="SAM-dependent_MTases_sf"/>
</dbReference>
<feature type="coiled-coil region" evidence="6">
    <location>
        <begin position="1092"/>
        <end position="1128"/>
    </location>
</feature>
<dbReference type="STRING" id="1286171.EAL2_c06230"/>
<evidence type="ECO:0000259" key="7">
    <source>
        <dbReference type="Pfam" id="PF07669"/>
    </source>
</evidence>
<dbReference type="PANTHER" id="PTHR33841">
    <property type="entry name" value="DNA METHYLTRANSFERASE YEEA-RELATED"/>
    <property type="match status" value="1"/>
</dbReference>
<evidence type="ECO:0000313" key="9">
    <source>
        <dbReference type="Proteomes" id="UP000019591"/>
    </source>
</evidence>
<keyword evidence="2" id="KW-0489">Methyltransferase</keyword>
<dbReference type="HOGENOM" id="CLU_007510_1_0_9"/>
<name>W8T4Y1_PEPAC</name>
<dbReference type="REBASE" id="84442">
    <property type="entry name" value="EacORF6230P"/>
</dbReference>
<dbReference type="InterPro" id="IPR050953">
    <property type="entry name" value="N4_N6_ade-DNA_methylase"/>
</dbReference>
<dbReference type="InterPro" id="IPR011639">
    <property type="entry name" value="MethylTrfase_TaqI-like_dom"/>
</dbReference>
<keyword evidence="4" id="KW-0949">S-adenosyl-L-methionine</keyword>
<dbReference type="GO" id="GO:0006304">
    <property type="term" value="P:DNA modification"/>
    <property type="evidence" value="ECO:0007669"/>
    <property type="project" value="InterPro"/>
</dbReference>
<evidence type="ECO:0000256" key="2">
    <source>
        <dbReference type="ARBA" id="ARBA00022603"/>
    </source>
</evidence>
<dbReference type="GO" id="GO:0032259">
    <property type="term" value="P:methylation"/>
    <property type="evidence" value="ECO:0007669"/>
    <property type="project" value="UniProtKB-KW"/>
</dbReference>
<dbReference type="eggNOG" id="COG1002">
    <property type="taxonomic scope" value="Bacteria"/>
</dbReference>
<evidence type="ECO:0000313" key="8">
    <source>
        <dbReference type="EMBL" id="AHM55925.1"/>
    </source>
</evidence>
<dbReference type="GO" id="GO:0009007">
    <property type="term" value="F:site-specific DNA-methyltransferase (adenine-specific) activity"/>
    <property type="evidence" value="ECO:0007669"/>
    <property type="project" value="UniProtKB-EC"/>
</dbReference>
<sequence>MNKTAIKNFAVWARRKLISEITYKAGLIGITEKGISKPLSTSTDNIQFFDIGTGKPTEIADHEIKQREALINRIKEKEGTSDYKTAFQFVIEEVAYTWFNRLIAIRFMEVNDYLPSRIRVLSSETPGKSEPDMVTTPFDTDMLFSAYEKDRVMQLKHENELDELFRMLFIKQCNKLNEVLPELFEKTVDYTELLLTISFTDSDGMVNHLVNDITEEDFTEAVEVIGWMYQYYNEERKNEVINIYKGTIKKEDIPAATQLFTTDWVVRYMVDNSLGRYWIERNPQSKLKEKLQYFVTPKDGHIHFVNEKVAPEELTFFDPCMGSGHILVYAFDVLMEIYRECGFVDRDAAQAIIENNIFGLDIDNRAYQLAYFAVMMKARSYDKRFFTRAIVPNVLAINETNNISKFTCDGITDDKEQNKIGEYLIHVYKHAKEIGSLISVDKHDYKSFITYLGNCSLSGQLTMESDHWLRVVMPEMKKLAKQASIMSEKYAVVCTNPPYMNKLEGQLKKFVIEEYKPYSGDLFSVFMYKNFEYCRPNGYSSFMTPFVWMFIKTYEQIREYIINQKSITTLVQMEYSAFEEATVPICSFVIKNGKWNEKGLYFKLSEFKGGMDVQKQKVIEAITDNECSYFYEADQLNFAKIACSPIAYWVPNQFVHAIEKSKPLDSEAYSFQGIITGDNNYFLRLWYEINMNSMKTNTRNSERGVYNNIWVPYNKGGGFRRWYGNNEYLLRWINQGKTLTRARTENVNYYFREGVTWSFITSGTFSARYFPEGSLWDVAGSSIFASGKLNIEFMCALMNSKVAQLFFDITNPTINYQVMNIISLPFLNDERNTVLADIAKECILISKLDWDSFETSWDFACHPLISNENTIENAFDKWTCETDERFNKIKANEEEINRLFIEIYGLQNELTPQIEDKDVTVCRANLSREIRSLISYAVGCMLGRYSIDVEGIAYAGGEWDESKYNKFIPDKDNCIPITDEEYFADDIVGRFIEFIKCVYGNLTLEENLNFIAKGLDNRGDTSREIIRNYFVKDFYKDHVKVYQKRPIYWQYDSGKQDGFKALVYMHRYTADTTGIVRVDYLHKMQKIYMNEIDRMKEMAENSNNAREVAQAEKRREKLIKQLKETKEYDEKIAHIALSRIAIDLDDGVKVNYDKVQTGQDEKKLDILAKI</sequence>
<gene>
    <name evidence="8" type="ORF">EAL2_c06230</name>
</gene>
<feature type="domain" description="Type II methyltransferase M.TaqI-like" evidence="7">
    <location>
        <begin position="355"/>
        <end position="577"/>
    </location>
</feature>
<proteinExistence type="predicted"/>
<dbReference type="NCBIfam" id="NF033452">
    <property type="entry name" value="BREX_1_MTaseX"/>
    <property type="match status" value="1"/>
</dbReference>
<reference evidence="8 9" key="1">
    <citation type="journal article" date="2014" name="Genome Announc.">
        <title>Complete Genome Sequence of Amino Acid-Utilizing Eubacterium acidaminophilum al-2 (DSM 3953).</title>
        <authorList>
            <person name="Poehlein A."/>
            <person name="Andreesen J.R."/>
            <person name="Daniel R."/>
        </authorList>
    </citation>
    <scope>NUCLEOTIDE SEQUENCE [LARGE SCALE GENOMIC DNA]</scope>
    <source>
        <strain evidence="8 9">DSM 3953</strain>
    </source>
</reference>
<evidence type="ECO:0000256" key="5">
    <source>
        <dbReference type="ARBA" id="ARBA00047942"/>
    </source>
</evidence>
<evidence type="ECO:0000256" key="3">
    <source>
        <dbReference type="ARBA" id="ARBA00022679"/>
    </source>
</evidence>
<dbReference type="Pfam" id="PF07669">
    <property type="entry name" value="Eco57I"/>
    <property type="match status" value="1"/>
</dbReference>
<protein>
    <recommendedName>
        <fullName evidence="1">site-specific DNA-methyltransferase (adenine-specific)</fullName>
        <ecNumber evidence="1">2.1.1.72</ecNumber>
    </recommendedName>
</protein>
<dbReference type="EMBL" id="CP007452">
    <property type="protein sequence ID" value="AHM55925.1"/>
    <property type="molecule type" value="Genomic_DNA"/>
</dbReference>
<dbReference type="Gene3D" id="3.40.50.150">
    <property type="entry name" value="Vaccinia Virus protein VP39"/>
    <property type="match status" value="1"/>
</dbReference>
<accession>W8T4Y1</accession>
<keyword evidence="3" id="KW-0808">Transferase</keyword>
<dbReference type="OrthoDB" id="32195at2"/>
<dbReference type="InterPro" id="IPR047939">
    <property type="entry name" value="BREX_1_PglX"/>
</dbReference>
<keyword evidence="9" id="KW-1185">Reference proteome</keyword>
<dbReference type="AlphaFoldDB" id="W8T4Y1"/>